<sequence>MMFSLFINNKKRLGYNYTKYFCRFQATLVSYAAEVTQVYKLGIFGRCFVEDHYILKVYSGILNGVIQRVKNSGQDVAIEYVAPFFCLPFFFFNGHFRKNFTQKLLSGSNNKFSL</sequence>
<protein>
    <submittedName>
        <fullName evidence="1">Uncharacterized protein</fullName>
    </submittedName>
</protein>
<organism evidence="1">
    <name type="scientific">viral metagenome</name>
    <dbReference type="NCBI Taxonomy" id="1070528"/>
    <lineage>
        <taxon>unclassified sequences</taxon>
        <taxon>metagenomes</taxon>
        <taxon>organismal metagenomes</taxon>
    </lineage>
</organism>
<dbReference type="AlphaFoldDB" id="A0A2V0RCB2"/>
<reference evidence="1" key="1">
    <citation type="submission" date="2017-04" db="EMBL/GenBank/DDBJ databases">
        <title>Unveiling RNA virosphere associated with marine microorganisms.</title>
        <authorList>
            <person name="Urayama S."/>
            <person name="Takaki Y."/>
            <person name="Nishi S."/>
            <person name="Yoshida Y."/>
            <person name="Deguchi S."/>
            <person name="Takai K."/>
            <person name="Nunoura T."/>
        </authorList>
    </citation>
    <scope>NUCLEOTIDE SEQUENCE</scope>
</reference>
<proteinExistence type="predicted"/>
<comment type="caution">
    <text evidence="1">The sequence shown here is derived from an EMBL/GenBank/DDBJ whole genome shotgun (WGS) entry which is preliminary data.</text>
</comment>
<evidence type="ECO:0000313" key="1">
    <source>
        <dbReference type="EMBL" id="GBH22747.1"/>
    </source>
</evidence>
<dbReference type="EMBL" id="BDQD01000181">
    <property type="protein sequence ID" value="GBH22747.1"/>
    <property type="molecule type" value="Genomic_RNA"/>
</dbReference>
<accession>A0A2V0RCB2</accession>
<name>A0A2V0RCB2_9ZZZZ</name>